<dbReference type="Proteomes" id="UP000240325">
    <property type="component" value="Segment"/>
</dbReference>
<name>A0A2H4UW01_9VIRU</name>
<organism evidence="1">
    <name type="scientific">Bodo saltans virus</name>
    <dbReference type="NCBI Taxonomy" id="2024608"/>
    <lineage>
        <taxon>Viruses</taxon>
        <taxon>Varidnaviria</taxon>
        <taxon>Bamfordvirae</taxon>
        <taxon>Nucleocytoviricota</taxon>
        <taxon>Megaviricetes</taxon>
        <taxon>Imitervirales</taxon>
        <taxon>Mimiviridae</taxon>
        <taxon>Klosneuvirinae</taxon>
        <taxon>Theiavirus</taxon>
        <taxon>Theiavirus salishense</taxon>
    </lineage>
</organism>
<accession>A0A2H4UW01</accession>
<reference evidence="1" key="1">
    <citation type="journal article" date="2017" name="Elife">
        <title>The kinetoplastid-infecting Bodo saltans virus (BsV), a window into the most abundant giant viruses in the sea.</title>
        <authorList>
            <person name="Deeg C.M."/>
            <person name="Chow C.-E.T."/>
            <person name="Suttle C.A."/>
        </authorList>
    </citation>
    <scope>NUCLEOTIDE SEQUENCE</scope>
    <source>
        <strain evidence="1">NG1</strain>
    </source>
</reference>
<evidence type="ECO:0000313" key="1">
    <source>
        <dbReference type="EMBL" id="ATZ81015.1"/>
    </source>
</evidence>
<protein>
    <submittedName>
        <fullName evidence="1">Uncharacterized protein</fullName>
    </submittedName>
</protein>
<proteinExistence type="predicted"/>
<evidence type="ECO:0000313" key="2">
    <source>
        <dbReference type="Proteomes" id="UP000240325"/>
    </source>
</evidence>
<dbReference type="EMBL" id="MF782455">
    <property type="protein sequence ID" value="ATZ81015.1"/>
    <property type="molecule type" value="Genomic_DNA"/>
</dbReference>
<keyword evidence="2" id="KW-1185">Reference proteome</keyword>
<sequence>MIKLFLLECLNSNIINEIVFLLELLNSNIINVIVSLLEWF</sequence>
<gene>
    <name evidence="1" type="ORF">BMW23_0970</name>
</gene>